<evidence type="ECO:0000256" key="1">
    <source>
        <dbReference type="SAM" id="Phobius"/>
    </source>
</evidence>
<evidence type="ECO:0008006" key="5">
    <source>
        <dbReference type="Google" id="ProtNLM"/>
    </source>
</evidence>
<keyword evidence="4" id="KW-1185">Reference proteome</keyword>
<gene>
    <name evidence="3" type="ORF">C7B64_02720</name>
</gene>
<sequence>MEKINLMTLIKKLLAISVGAASLTLAISTEAQAAVIGKNIWYQFFFEDVGVAASSCVGLCEPDADGISEYAPDSPWEFVVDGGGAFLTIQDAFLGGDQFSAYNNGVLLGKTSTVPTGGDCSNDLLACISDPEISQGKFFLAAGSYSLDIFAEVSPFNVGAAFFRVDPIPEPTTILGTLAFSALGAGAWLKRRKKIA</sequence>
<evidence type="ECO:0000313" key="4">
    <source>
        <dbReference type="Proteomes" id="UP000238762"/>
    </source>
</evidence>
<feature type="transmembrane region" description="Helical" evidence="1">
    <location>
        <begin position="172"/>
        <end position="189"/>
    </location>
</feature>
<proteinExistence type="predicted"/>
<reference evidence="3 4" key="2">
    <citation type="submission" date="2018-03" db="EMBL/GenBank/DDBJ databases">
        <title>The ancient ancestry and fast evolution of plastids.</title>
        <authorList>
            <person name="Moore K.R."/>
            <person name="Magnabosco C."/>
            <person name="Momper L."/>
            <person name="Gold D.A."/>
            <person name="Bosak T."/>
            <person name="Fournier G.P."/>
        </authorList>
    </citation>
    <scope>NUCLEOTIDE SEQUENCE [LARGE SCALE GENOMIC DNA]</scope>
    <source>
        <strain evidence="3 4">CCAP 1448/3</strain>
    </source>
</reference>
<name>A0A2T1C924_9CYAN</name>
<dbReference type="NCBIfam" id="TIGR04155">
    <property type="entry name" value="cyano_PEP"/>
    <property type="match status" value="1"/>
</dbReference>
<keyword evidence="1" id="KW-0472">Membrane</keyword>
<keyword evidence="1" id="KW-0812">Transmembrane</keyword>
<protein>
    <recommendedName>
        <fullName evidence="5">PEP-CTERM protein-sorting domain-containing protein</fullName>
    </recommendedName>
</protein>
<organism evidence="3 4">
    <name type="scientific">Merismopedia glauca CCAP 1448/3</name>
    <dbReference type="NCBI Taxonomy" id="1296344"/>
    <lineage>
        <taxon>Bacteria</taxon>
        <taxon>Bacillati</taxon>
        <taxon>Cyanobacteriota</taxon>
        <taxon>Cyanophyceae</taxon>
        <taxon>Synechococcales</taxon>
        <taxon>Merismopediaceae</taxon>
        <taxon>Merismopedia</taxon>
    </lineage>
</organism>
<dbReference type="InterPro" id="IPR026374">
    <property type="entry name" value="Cyano_PEP"/>
</dbReference>
<feature type="signal peptide" evidence="2">
    <location>
        <begin position="1"/>
        <end position="33"/>
    </location>
</feature>
<evidence type="ECO:0000256" key="2">
    <source>
        <dbReference type="SAM" id="SignalP"/>
    </source>
</evidence>
<dbReference type="AlphaFoldDB" id="A0A2T1C924"/>
<accession>A0A2T1C924</accession>
<dbReference type="InterPro" id="IPR013424">
    <property type="entry name" value="Ice-binding_C"/>
</dbReference>
<comment type="caution">
    <text evidence="3">The sequence shown here is derived from an EMBL/GenBank/DDBJ whole genome shotgun (WGS) entry which is preliminary data.</text>
</comment>
<feature type="chain" id="PRO_5015516902" description="PEP-CTERM protein-sorting domain-containing protein" evidence="2">
    <location>
        <begin position="34"/>
        <end position="196"/>
    </location>
</feature>
<keyword evidence="1" id="KW-1133">Transmembrane helix</keyword>
<dbReference type="NCBIfam" id="TIGR02595">
    <property type="entry name" value="PEP_CTERM"/>
    <property type="match status" value="1"/>
</dbReference>
<keyword evidence="2" id="KW-0732">Signal</keyword>
<dbReference type="EMBL" id="PVWJ01000008">
    <property type="protein sequence ID" value="PSB04749.1"/>
    <property type="molecule type" value="Genomic_DNA"/>
</dbReference>
<reference evidence="3 4" key="1">
    <citation type="submission" date="2018-02" db="EMBL/GenBank/DDBJ databases">
        <authorList>
            <person name="Cohen D.B."/>
            <person name="Kent A.D."/>
        </authorList>
    </citation>
    <scope>NUCLEOTIDE SEQUENCE [LARGE SCALE GENOMIC DNA]</scope>
    <source>
        <strain evidence="3 4">CCAP 1448/3</strain>
    </source>
</reference>
<dbReference type="Proteomes" id="UP000238762">
    <property type="component" value="Unassembled WGS sequence"/>
</dbReference>
<evidence type="ECO:0000313" key="3">
    <source>
        <dbReference type="EMBL" id="PSB04749.1"/>
    </source>
</evidence>